<dbReference type="PROSITE" id="PS51450">
    <property type="entry name" value="LRR"/>
    <property type="match status" value="2"/>
</dbReference>
<reference evidence="3 4" key="1">
    <citation type="journal article" date="2021" name="Sci. Rep.">
        <title>Chromosome anchoring in Senegalese sole (Solea senegalensis) reveals sex-associated markers and genome rearrangements in flatfish.</title>
        <authorList>
            <person name="Guerrero-Cozar I."/>
            <person name="Gomez-Garrido J."/>
            <person name="Berbel C."/>
            <person name="Martinez-Blanch J.F."/>
            <person name="Alioto T."/>
            <person name="Claros M.G."/>
            <person name="Gagnaire P.A."/>
            <person name="Manchado M."/>
        </authorList>
    </citation>
    <scope>NUCLEOTIDE SEQUENCE [LARGE SCALE GENOMIC DNA]</scope>
    <source>
        <strain evidence="3">Sse05_10M</strain>
    </source>
</reference>
<keyword evidence="2" id="KW-0677">Repeat</keyword>
<dbReference type="SMART" id="SM00368">
    <property type="entry name" value="LRR_RI"/>
    <property type="match status" value="8"/>
</dbReference>
<evidence type="ECO:0000256" key="1">
    <source>
        <dbReference type="ARBA" id="ARBA00022614"/>
    </source>
</evidence>
<dbReference type="AlphaFoldDB" id="A0AAV6PJU6"/>
<keyword evidence="4" id="KW-1185">Reference proteome</keyword>
<accession>A0AAV6PJU6</accession>
<organism evidence="3 4">
    <name type="scientific">Solea senegalensis</name>
    <name type="common">Senegalese sole</name>
    <dbReference type="NCBI Taxonomy" id="28829"/>
    <lineage>
        <taxon>Eukaryota</taxon>
        <taxon>Metazoa</taxon>
        <taxon>Chordata</taxon>
        <taxon>Craniata</taxon>
        <taxon>Vertebrata</taxon>
        <taxon>Euteleostomi</taxon>
        <taxon>Actinopterygii</taxon>
        <taxon>Neopterygii</taxon>
        <taxon>Teleostei</taxon>
        <taxon>Neoteleostei</taxon>
        <taxon>Acanthomorphata</taxon>
        <taxon>Carangaria</taxon>
        <taxon>Pleuronectiformes</taxon>
        <taxon>Pleuronectoidei</taxon>
        <taxon>Soleidae</taxon>
        <taxon>Solea</taxon>
    </lineage>
</organism>
<dbReference type="InterPro" id="IPR051261">
    <property type="entry name" value="NLR"/>
</dbReference>
<proteinExistence type="predicted"/>
<dbReference type="Proteomes" id="UP000693946">
    <property type="component" value="Unassembled WGS sequence"/>
</dbReference>
<protein>
    <submittedName>
        <fullName evidence="3">NACHT, LRR and PYD domains-containing 12-like</fullName>
    </submittedName>
</protein>
<name>A0AAV6PJU6_SOLSE</name>
<evidence type="ECO:0000256" key="2">
    <source>
        <dbReference type="ARBA" id="ARBA00022737"/>
    </source>
</evidence>
<gene>
    <name evidence="3" type="ORF">JOB18_026362</name>
</gene>
<evidence type="ECO:0000313" key="3">
    <source>
        <dbReference type="EMBL" id="KAG7467586.1"/>
    </source>
</evidence>
<comment type="caution">
    <text evidence="3">The sequence shown here is derived from an EMBL/GenBank/DDBJ whole genome shotgun (WGS) entry which is preliminary data.</text>
</comment>
<feature type="non-terminal residue" evidence="3">
    <location>
        <position position="410"/>
    </location>
</feature>
<dbReference type="PANTHER" id="PTHR24106">
    <property type="entry name" value="NACHT, LRR AND CARD DOMAINS-CONTAINING"/>
    <property type="match status" value="1"/>
</dbReference>
<dbReference type="Pfam" id="PF13516">
    <property type="entry name" value="LRR_6"/>
    <property type="match status" value="6"/>
</dbReference>
<dbReference type="EMBL" id="JAGKHQ010000587">
    <property type="protein sequence ID" value="KAG7467586.1"/>
    <property type="molecule type" value="Genomic_DNA"/>
</dbReference>
<dbReference type="InterPro" id="IPR001611">
    <property type="entry name" value="Leu-rich_rpt"/>
</dbReference>
<evidence type="ECO:0000313" key="4">
    <source>
        <dbReference type="Proteomes" id="UP000693946"/>
    </source>
</evidence>
<keyword evidence="1" id="KW-0433">Leucine-rich repeat</keyword>
<dbReference type="FunFam" id="3.80.10.10:FF:000947">
    <property type="entry name" value="Si:dkey-286j17.4"/>
    <property type="match status" value="1"/>
</dbReference>
<sequence>MRVMSANSVVKKSLLADRPTLGQCGPPMLAELVMSEFYSPSRWRSAMNQIKASEEEAPPSKTTLCEEHEGQRVDQQRTEVLSGQSVQQHGADLDSIFKLLEENIICFVKNELKKIHKVLDTDHTEVSESQREDEEQRSSREAFLKITEDFLRRMKQEKLADEEALLKLLPVVKASNKALLSGCKLSERSCEALSSVLSSVSSSLRHVDLSNNDLQDPGVKLLCDGLKSPHCSLETLRMSGCNLSERSCEALSSVLSSVSSRLRHVDLSNNDLQDPGVKLLCDGLKSPHCSLETLSLSGCLVSDEGCSSLTSALNSNPSHLRELDLSNNDLQDPGVKLLCDGLKSPHCSLETLSLSGCLVSDEGCSSLTSALNSNPSHLRELDLSNNDLQDPGVKLLCDGLKSPHCSLETL</sequence>
<dbReference type="Pfam" id="PF00560">
    <property type="entry name" value="LRR_1"/>
    <property type="match status" value="1"/>
</dbReference>